<reference evidence="8 9" key="1">
    <citation type="journal article" date="2024" name="Microbiol. Resour. Announc.">
        <title>Genome annotations for the ascomycete fungi Trichoderma harzianum, Trichoderma aggressivum, and Purpureocillium lilacinum.</title>
        <authorList>
            <person name="Beijen E.P.W."/>
            <person name="Ohm R.A."/>
        </authorList>
    </citation>
    <scope>NUCLEOTIDE SEQUENCE [LARGE SCALE GENOMIC DNA]</scope>
    <source>
        <strain evidence="8 9">CBS 150709</strain>
    </source>
</reference>
<feature type="region of interest" description="Disordered" evidence="6">
    <location>
        <begin position="444"/>
        <end position="469"/>
    </location>
</feature>
<name>A0ABR0CHU5_PURLI</name>
<sequence length="469" mass="52562">MAANGTTSLPIIDFAKIIGPSISRSPEVLEESELEQQKLFQAFVDVGFCYLNNHSIPDYARDNLFSHAKRFFALPESEKAKVETGESKGFHGWFSPARTSGDSRHSDLKEAFDVGKENDPTRPNQWPEDWPEFRDDMNFFFEKCHEVHLVLLRALARQVGVDENFFEPHVNEKDHFFRVIYYPETSRTAFQDRLRASAHTDYGTLTLLFNDESGGLQVRRTDGTYIAAPPIPGCAIINVGDLLSRWFNDRLVSTEHRVVEPEPKTDITGQIPAVVPARYSIAWFGHPNREALVEPIDKCCTADNPKKYGPVYAGKHVVERLAYLHKKGQNTTTWTDKMQRGTDKATDGPAPQPVAAGGSQTLQSSCRCFNWSESPIVQDSSPVARPSSAYASPASRDHERRVQWCTALEASLDVGHSGTAYATVGCHRTPTTCVRGCFRIRRKSEPEPQVVSEHSTAPDTDASFRRTIE</sequence>
<evidence type="ECO:0000313" key="9">
    <source>
        <dbReference type="Proteomes" id="UP001287286"/>
    </source>
</evidence>
<dbReference type="InterPro" id="IPR027443">
    <property type="entry name" value="IPNS-like_sf"/>
</dbReference>
<dbReference type="Pfam" id="PF03171">
    <property type="entry name" value="2OG-FeII_Oxy"/>
    <property type="match status" value="1"/>
</dbReference>
<dbReference type="Pfam" id="PF14226">
    <property type="entry name" value="DIOX_N"/>
    <property type="match status" value="1"/>
</dbReference>
<dbReference type="Proteomes" id="UP001287286">
    <property type="component" value="Unassembled WGS sequence"/>
</dbReference>
<evidence type="ECO:0000313" key="8">
    <source>
        <dbReference type="EMBL" id="KAK4095238.1"/>
    </source>
</evidence>
<feature type="region of interest" description="Disordered" evidence="6">
    <location>
        <begin position="332"/>
        <end position="359"/>
    </location>
</feature>
<dbReference type="InterPro" id="IPR005123">
    <property type="entry name" value="Oxoglu/Fe-dep_dioxygenase_dom"/>
</dbReference>
<feature type="domain" description="Fe2OG dioxygenase" evidence="7">
    <location>
        <begin position="172"/>
        <end position="287"/>
    </location>
</feature>
<evidence type="ECO:0000256" key="6">
    <source>
        <dbReference type="SAM" id="MobiDB-lite"/>
    </source>
</evidence>
<dbReference type="Gene3D" id="2.60.120.330">
    <property type="entry name" value="B-lactam Antibiotic, Isopenicillin N Synthase, Chain"/>
    <property type="match status" value="1"/>
</dbReference>
<dbReference type="InterPro" id="IPR026992">
    <property type="entry name" value="DIOX_N"/>
</dbReference>
<comment type="similarity">
    <text evidence="1 5">Belongs to the iron/ascorbate-dependent oxidoreductase family.</text>
</comment>
<comment type="caution">
    <text evidence="8">The sequence shown here is derived from an EMBL/GenBank/DDBJ whole genome shotgun (WGS) entry which is preliminary data.</text>
</comment>
<keyword evidence="3 5" id="KW-0560">Oxidoreductase</keyword>
<evidence type="ECO:0000256" key="2">
    <source>
        <dbReference type="ARBA" id="ARBA00022723"/>
    </source>
</evidence>
<dbReference type="PANTHER" id="PTHR10209">
    <property type="entry name" value="OXIDOREDUCTASE, 2OG-FE II OXYGENASE FAMILY PROTEIN"/>
    <property type="match status" value="1"/>
</dbReference>
<feature type="compositionally biased region" description="Basic and acidic residues" evidence="6">
    <location>
        <begin position="337"/>
        <end position="346"/>
    </location>
</feature>
<evidence type="ECO:0000256" key="1">
    <source>
        <dbReference type="ARBA" id="ARBA00008056"/>
    </source>
</evidence>
<organism evidence="8 9">
    <name type="scientific">Purpureocillium lilacinum</name>
    <name type="common">Paecilomyces lilacinus</name>
    <dbReference type="NCBI Taxonomy" id="33203"/>
    <lineage>
        <taxon>Eukaryota</taxon>
        <taxon>Fungi</taxon>
        <taxon>Dikarya</taxon>
        <taxon>Ascomycota</taxon>
        <taxon>Pezizomycotina</taxon>
        <taxon>Sordariomycetes</taxon>
        <taxon>Hypocreomycetidae</taxon>
        <taxon>Hypocreales</taxon>
        <taxon>Ophiocordycipitaceae</taxon>
        <taxon>Purpureocillium</taxon>
    </lineage>
</organism>
<keyword evidence="4 5" id="KW-0408">Iron</keyword>
<keyword evidence="9" id="KW-1185">Reference proteome</keyword>
<dbReference type="EMBL" id="JAWRVI010000001">
    <property type="protein sequence ID" value="KAK4095238.1"/>
    <property type="molecule type" value="Genomic_DNA"/>
</dbReference>
<dbReference type="InterPro" id="IPR044861">
    <property type="entry name" value="IPNS-like_FE2OG_OXY"/>
</dbReference>
<evidence type="ECO:0000259" key="7">
    <source>
        <dbReference type="PROSITE" id="PS51471"/>
    </source>
</evidence>
<keyword evidence="2 5" id="KW-0479">Metal-binding</keyword>
<gene>
    <name evidence="8" type="ORF">Purlil1_34</name>
</gene>
<protein>
    <recommendedName>
        <fullName evidence="7">Fe2OG dioxygenase domain-containing protein</fullName>
    </recommendedName>
</protein>
<dbReference type="SUPFAM" id="SSF51197">
    <property type="entry name" value="Clavaminate synthase-like"/>
    <property type="match status" value="1"/>
</dbReference>
<accession>A0ABR0CHU5</accession>
<proteinExistence type="inferred from homology"/>
<evidence type="ECO:0000256" key="4">
    <source>
        <dbReference type="ARBA" id="ARBA00023004"/>
    </source>
</evidence>
<dbReference type="PANTHER" id="PTHR10209:SF881">
    <property type="entry name" value="FI07970P-RELATED"/>
    <property type="match status" value="1"/>
</dbReference>
<evidence type="ECO:0000256" key="5">
    <source>
        <dbReference type="RuleBase" id="RU003682"/>
    </source>
</evidence>
<dbReference type="PROSITE" id="PS51471">
    <property type="entry name" value="FE2OG_OXY"/>
    <property type="match status" value="1"/>
</dbReference>
<evidence type="ECO:0000256" key="3">
    <source>
        <dbReference type="ARBA" id="ARBA00023002"/>
    </source>
</evidence>